<comment type="cofactor">
    <cofactor evidence="18 19">
        <name>K(+)</name>
        <dbReference type="ChEBI" id="CHEBI:29103"/>
    </cofactor>
    <text evidence="18 19">Binds 1 potassium ion per subunit.</text>
</comment>
<dbReference type="AlphaFoldDB" id="A0A3G6J911"/>
<feature type="binding site" evidence="18">
    <location>
        <begin position="131"/>
        <end position="137"/>
    </location>
    <ligand>
        <name>(6S)-NADPHX</name>
        <dbReference type="ChEBI" id="CHEBI:64076"/>
    </ligand>
</feature>
<dbReference type="PANTHER" id="PTHR12592:SF0">
    <property type="entry name" value="ATP-DEPENDENT (S)-NAD(P)H-HYDRATE DEHYDRATASE"/>
    <property type="match status" value="1"/>
</dbReference>
<sequence length="482" mass="49513">MSPMPLYTPQAVRSAELPLIAKRGEQLMRQAAAAVAHAALDMLRQRRTAAAAGARVLVLCGTGGNGGDALYAAYELKRRGAYVTVWATGKSLHQPALDLLQPQRIAGVGFAADFAIADVQQADLIIDGIVGIGAHGGLKDAAAVAASLVVTHKRAPVLAVDIPSGVSPMTGILHSNGIAADRTVTFGALKPAHALGSDVCGKVELHGLGIDAQLAMVPPWGRVITKDDLRAWPVPGRLSNKYTGGVTGIHAGSAKYPGAAVLCVSGAVRATSPMVRYAGPAKKAVLARHPEVVATTTPTDAGSVDCWVTGPGIGESDANLRWLIEQNVPLIVDADALTALAHDEHLRHRLAARTQLTVLTPHDGEYARMMGRPPGNDRIGAARALAVKLGCCVLLKGRITVVATSAEAFVIDAESSWAATPGSGDVLSGIIGAAVAHRAEPLSVALAAKLHAEAARSLQGPAPASDLALAITTTLKGTTTPP</sequence>
<evidence type="ECO:0000259" key="20">
    <source>
        <dbReference type="PROSITE" id="PS51383"/>
    </source>
</evidence>
<dbReference type="EC" id="5.1.99.6" evidence="19"/>
<dbReference type="GO" id="GO:0110051">
    <property type="term" value="P:metabolite repair"/>
    <property type="evidence" value="ECO:0007669"/>
    <property type="project" value="TreeGrafter"/>
</dbReference>
<proteinExistence type="inferred from homology"/>
<feature type="domain" description="YjeF N-terminal" evidence="21">
    <location>
        <begin position="12"/>
        <end position="216"/>
    </location>
</feature>
<keyword evidence="11 18" id="KW-0413">Isomerase</keyword>
<evidence type="ECO:0000256" key="11">
    <source>
        <dbReference type="ARBA" id="ARBA00023235"/>
    </source>
</evidence>
<dbReference type="InterPro" id="IPR000631">
    <property type="entry name" value="CARKD"/>
</dbReference>
<dbReference type="SUPFAM" id="SSF64153">
    <property type="entry name" value="YjeF N-terminal domain-like"/>
    <property type="match status" value="1"/>
</dbReference>
<comment type="catalytic activity">
    <reaction evidence="16 17 19">
        <text>(6S)-NADPHX + ADP = AMP + phosphate + NADPH + H(+)</text>
        <dbReference type="Rhea" id="RHEA:32235"/>
        <dbReference type="ChEBI" id="CHEBI:15378"/>
        <dbReference type="ChEBI" id="CHEBI:43474"/>
        <dbReference type="ChEBI" id="CHEBI:57783"/>
        <dbReference type="ChEBI" id="CHEBI:64076"/>
        <dbReference type="ChEBI" id="CHEBI:456215"/>
        <dbReference type="ChEBI" id="CHEBI:456216"/>
        <dbReference type="EC" id="4.2.1.136"/>
    </reaction>
</comment>
<dbReference type="PROSITE" id="PS51383">
    <property type="entry name" value="YJEF_C_3"/>
    <property type="match status" value="1"/>
</dbReference>
<dbReference type="Gene3D" id="3.40.50.10260">
    <property type="entry name" value="YjeF N-terminal domain"/>
    <property type="match status" value="1"/>
</dbReference>
<evidence type="ECO:0000256" key="9">
    <source>
        <dbReference type="ARBA" id="ARBA00022958"/>
    </source>
</evidence>
<evidence type="ECO:0000256" key="15">
    <source>
        <dbReference type="ARBA" id="ARBA00048238"/>
    </source>
</evidence>
<evidence type="ECO:0000256" key="14">
    <source>
        <dbReference type="ARBA" id="ARBA00025153"/>
    </source>
</evidence>
<dbReference type="OrthoDB" id="9806925at2"/>
<keyword evidence="23" id="KW-1185">Reference proteome</keyword>
<dbReference type="PROSITE" id="PS51385">
    <property type="entry name" value="YJEF_N"/>
    <property type="match status" value="1"/>
</dbReference>
<comment type="subunit">
    <text evidence="17">Homotetramer.</text>
</comment>
<comment type="catalytic activity">
    <reaction evidence="2 18 19">
        <text>(6R)-NADPHX = (6S)-NADPHX</text>
        <dbReference type="Rhea" id="RHEA:32227"/>
        <dbReference type="ChEBI" id="CHEBI:64076"/>
        <dbReference type="ChEBI" id="CHEBI:64077"/>
        <dbReference type="EC" id="5.1.99.6"/>
    </reaction>
</comment>
<keyword evidence="5 18" id="KW-0479">Metal-binding</keyword>
<dbReference type="InterPro" id="IPR029056">
    <property type="entry name" value="Ribokinase-like"/>
</dbReference>
<dbReference type="GO" id="GO:0052856">
    <property type="term" value="F:NAD(P)HX epimerase activity"/>
    <property type="evidence" value="ECO:0007669"/>
    <property type="project" value="UniProtKB-UniRule"/>
</dbReference>
<comment type="catalytic activity">
    <reaction evidence="15 17 19">
        <text>(6S)-NADHX + ADP = AMP + phosphate + NADH + H(+)</text>
        <dbReference type="Rhea" id="RHEA:32223"/>
        <dbReference type="ChEBI" id="CHEBI:15378"/>
        <dbReference type="ChEBI" id="CHEBI:43474"/>
        <dbReference type="ChEBI" id="CHEBI:57945"/>
        <dbReference type="ChEBI" id="CHEBI:64074"/>
        <dbReference type="ChEBI" id="CHEBI:456215"/>
        <dbReference type="ChEBI" id="CHEBI:456216"/>
        <dbReference type="EC" id="4.2.1.136"/>
    </reaction>
</comment>
<feature type="binding site" evidence="18">
    <location>
        <position position="164"/>
    </location>
    <ligand>
        <name>K(+)</name>
        <dbReference type="ChEBI" id="CHEBI:29103"/>
    </ligand>
</feature>
<dbReference type="SUPFAM" id="SSF53613">
    <property type="entry name" value="Ribokinase-like"/>
    <property type="match status" value="1"/>
</dbReference>
<feature type="binding site" evidence="18">
    <location>
        <position position="161"/>
    </location>
    <ligand>
        <name>(6S)-NADPHX</name>
        <dbReference type="ChEBI" id="CHEBI:64076"/>
    </ligand>
</feature>
<keyword evidence="8 17" id="KW-0521">NADP</keyword>
<evidence type="ECO:0000256" key="17">
    <source>
        <dbReference type="HAMAP-Rule" id="MF_01965"/>
    </source>
</evidence>
<evidence type="ECO:0000313" key="22">
    <source>
        <dbReference type="EMBL" id="AZA14263.1"/>
    </source>
</evidence>
<dbReference type="InterPro" id="IPR030677">
    <property type="entry name" value="Nnr"/>
</dbReference>
<comment type="similarity">
    <text evidence="3 19">In the N-terminal section; belongs to the NnrE/AIBP family.</text>
</comment>
<evidence type="ECO:0000256" key="13">
    <source>
        <dbReference type="ARBA" id="ARBA00023268"/>
    </source>
</evidence>
<reference evidence="22 23" key="1">
    <citation type="submission" date="2018-11" db="EMBL/GenBank/DDBJ databases">
        <authorList>
            <person name="Kleinhagauer T."/>
            <person name="Glaeser S.P."/>
            <person name="Spergser J."/>
            <person name="Ruckert C."/>
            <person name="Kaempfer P."/>
            <person name="Busse H.-J."/>
        </authorList>
    </citation>
    <scope>NUCLEOTIDE SEQUENCE [LARGE SCALE GENOMIC DNA]</scope>
    <source>
        <strain evidence="22 23">200CH</strain>
    </source>
</reference>
<dbReference type="GO" id="GO:0046872">
    <property type="term" value="F:metal ion binding"/>
    <property type="evidence" value="ECO:0007669"/>
    <property type="project" value="UniProtKB-UniRule"/>
</dbReference>
<feature type="binding site" evidence="17">
    <location>
        <position position="362"/>
    </location>
    <ligand>
        <name>(6S)-NADPHX</name>
        <dbReference type="ChEBI" id="CHEBI:64076"/>
    </ligand>
</feature>
<keyword evidence="13" id="KW-0511">Multifunctional enzyme</keyword>
<evidence type="ECO:0000256" key="12">
    <source>
        <dbReference type="ARBA" id="ARBA00023239"/>
    </source>
</evidence>
<name>A0A3G6J911_9CORY</name>
<gene>
    <name evidence="22" type="primary">nnr</name>
    <name evidence="17" type="synonym">nnrD</name>
    <name evidence="18" type="synonym">nnrE</name>
    <name evidence="22" type="ORF">CCHOA_09400</name>
</gene>
<dbReference type="NCBIfam" id="TIGR00197">
    <property type="entry name" value="yjeF_nterm"/>
    <property type="match status" value="1"/>
</dbReference>
<keyword evidence="9 18" id="KW-0630">Potassium</keyword>
<comment type="function">
    <text evidence="17">Catalyzes the dehydration of the S-form of NAD(P)HX at the expense of ADP, which is converted to AMP. Together with NAD(P)HX epimerase, which catalyzes the epimerization of the S- and R-forms, the enzyme allows the repair of both epimers of NAD(P)HX, a damaged form of NAD(P)H that is a result of enzymatic or heat-dependent hydration.</text>
</comment>
<comment type="similarity">
    <text evidence="4 19">In the C-terminal section; belongs to the NnrD/CARKD family.</text>
</comment>
<dbReference type="GO" id="GO:0046496">
    <property type="term" value="P:nicotinamide nucleotide metabolic process"/>
    <property type="evidence" value="ECO:0007669"/>
    <property type="project" value="UniProtKB-UniRule"/>
</dbReference>
<evidence type="ECO:0000256" key="4">
    <source>
        <dbReference type="ARBA" id="ARBA00009524"/>
    </source>
</evidence>
<evidence type="ECO:0000256" key="2">
    <source>
        <dbReference type="ARBA" id="ARBA00000909"/>
    </source>
</evidence>
<comment type="cofactor">
    <cofactor evidence="17">
        <name>Mg(2+)</name>
        <dbReference type="ChEBI" id="CHEBI:18420"/>
    </cofactor>
</comment>
<evidence type="ECO:0000256" key="7">
    <source>
        <dbReference type="ARBA" id="ARBA00022840"/>
    </source>
</evidence>
<evidence type="ECO:0000313" key="23">
    <source>
        <dbReference type="Proteomes" id="UP000269019"/>
    </source>
</evidence>
<comment type="caution">
    <text evidence="18">Lacks conserved residue(s) required for the propagation of feature annotation.</text>
</comment>
<evidence type="ECO:0000256" key="6">
    <source>
        <dbReference type="ARBA" id="ARBA00022741"/>
    </source>
</evidence>
<dbReference type="Proteomes" id="UP000269019">
    <property type="component" value="Chromosome"/>
</dbReference>
<feature type="binding site" evidence="18">
    <location>
        <position position="127"/>
    </location>
    <ligand>
        <name>K(+)</name>
        <dbReference type="ChEBI" id="CHEBI:29103"/>
    </ligand>
</feature>
<comment type="similarity">
    <text evidence="18">Belongs to the NnrE/AIBP family.</text>
</comment>
<evidence type="ECO:0000256" key="18">
    <source>
        <dbReference type="HAMAP-Rule" id="MF_01966"/>
    </source>
</evidence>
<dbReference type="PIRSF" id="PIRSF017184">
    <property type="entry name" value="Nnr"/>
    <property type="match status" value="1"/>
</dbReference>
<comment type="function">
    <text evidence="18">Catalyzes the epimerization of the S- and R-forms of NAD(P)HX, a damaged form of NAD(P)H that is a result of enzymatic or heat-dependent hydration. This is a prerequisite for the S-specific NAD(P)H-hydrate dehydratase to allow the repair of both epimers of NAD(P)HX.</text>
</comment>
<accession>A0A3G6J911</accession>
<dbReference type="InterPro" id="IPR036652">
    <property type="entry name" value="YjeF_N_dom_sf"/>
</dbReference>
<dbReference type="GO" id="GO:0052855">
    <property type="term" value="F:ADP-dependent NAD(P)H-hydrate dehydratase activity"/>
    <property type="evidence" value="ECO:0007669"/>
    <property type="project" value="UniProtKB-UniRule"/>
</dbReference>
<dbReference type="CDD" id="cd01171">
    <property type="entry name" value="YXKO-related"/>
    <property type="match status" value="1"/>
</dbReference>
<evidence type="ECO:0000256" key="5">
    <source>
        <dbReference type="ARBA" id="ARBA00022723"/>
    </source>
</evidence>
<dbReference type="GO" id="GO:0005524">
    <property type="term" value="F:ATP binding"/>
    <property type="evidence" value="ECO:0007669"/>
    <property type="project" value="UniProtKB-UniRule"/>
</dbReference>
<feature type="domain" description="YjeF C-terminal" evidence="20">
    <location>
        <begin position="224"/>
        <end position="478"/>
    </location>
</feature>
<dbReference type="Gene3D" id="3.40.1190.20">
    <property type="match status" value="1"/>
</dbReference>
<dbReference type="KEGG" id="ccho:CCHOA_09400"/>
<evidence type="ECO:0000256" key="10">
    <source>
        <dbReference type="ARBA" id="ARBA00023027"/>
    </source>
</evidence>
<dbReference type="EMBL" id="CP033896">
    <property type="protein sequence ID" value="AZA14263.1"/>
    <property type="molecule type" value="Genomic_DNA"/>
</dbReference>
<dbReference type="InterPro" id="IPR004443">
    <property type="entry name" value="YjeF_N_dom"/>
</dbReference>
<organism evidence="22 23">
    <name type="scientific">Corynebacterium choanae</name>
    <dbReference type="NCBI Taxonomy" id="1862358"/>
    <lineage>
        <taxon>Bacteria</taxon>
        <taxon>Bacillati</taxon>
        <taxon>Actinomycetota</taxon>
        <taxon>Actinomycetes</taxon>
        <taxon>Mycobacteriales</taxon>
        <taxon>Corynebacteriaceae</taxon>
        <taxon>Corynebacterium</taxon>
    </lineage>
</organism>
<feature type="binding site" evidence="17">
    <location>
        <position position="312"/>
    </location>
    <ligand>
        <name>(6S)-NADPHX</name>
        <dbReference type="ChEBI" id="CHEBI:64076"/>
    </ligand>
</feature>
<protein>
    <recommendedName>
        <fullName evidence="19">Bifunctional NAD(P)H-hydrate repair enzyme</fullName>
    </recommendedName>
    <alternativeName>
        <fullName evidence="19">Nicotinamide nucleotide repair protein</fullName>
    </alternativeName>
    <domain>
        <recommendedName>
            <fullName evidence="19">ADP-dependent (S)-NAD(P)H-hydrate dehydratase</fullName>
            <ecNumber evidence="19">4.2.1.136</ecNumber>
        </recommendedName>
        <alternativeName>
            <fullName evidence="19">ADP-dependent NAD(P)HX dehydratase</fullName>
        </alternativeName>
    </domain>
    <domain>
        <recommendedName>
            <fullName evidence="19">NAD(P)H-hydrate epimerase</fullName>
            <ecNumber evidence="19">5.1.99.6</ecNumber>
        </recommendedName>
    </domain>
</protein>
<evidence type="ECO:0000256" key="3">
    <source>
        <dbReference type="ARBA" id="ARBA00006001"/>
    </source>
</evidence>
<feature type="binding site" evidence="17">
    <location>
        <position position="425"/>
    </location>
    <ligand>
        <name>(6S)-NADPHX</name>
        <dbReference type="ChEBI" id="CHEBI:64076"/>
    </ligand>
</feature>
<evidence type="ECO:0000256" key="16">
    <source>
        <dbReference type="ARBA" id="ARBA00049209"/>
    </source>
</evidence>
<feature type="binding site" evidence="17">
    <location>
        <position position="424"/>
    </location>
    <ligand>
        <name>AMP</name>
        <dbReference type="ChEBI" id="CHEBI:456215"/>
    </ligand>
</feature>
<feature type="binding site" evidence="18">
    <location>
        <position position="65"/>
    </location>
    <ligand>
        <name>K(+)</name>
        <dbReference type="ChEBI" id="CHEBI:29103"/>
    </ligand>
</feature>
<dbReference type="HAMAP" id="MF_01966">
    <property type="entry name" value="NADHX_epimerase"/>
    <property type="match status" value="1"/>
</dbReference>
<dbReference type="RefSeq" id="WP_123929394.1">
    <property type="nucleotide sequence ID" value="NZ_CP033896.1"/>
</dbReference>
<keyword evidence="6 17" id="KW-0547">Nucleotide-binding</keyword>
<evidence type="ECO:0000256" key="8">
    <source>
        <dbReference type="ARBA" id="ARBA00022857"/>
    </source>
</evidence>
<comment type="catalytic activity">
    <reaction evidence="1 18 19">
        <text>(6R)-NADHX = (6S)-NADHX</text>
        <dbReference type="Rhea" id="RHEA:32215"/>
        <dbReference type="ChEBI" id="CHEBI:64074"/>
        <dbReference type="ChEBI" id="CHEBI:64075"/>
        <dbReference type="EC" id="5.1.99.6"/>
    </reaction>
</comment>
<dbReference type="Pfam" id="PF01256">
    <property type="entry name" value="Carb_kinase"/>
    <property type="match status" value="1"/>
</dbReference>
<dbReference type="HAMAP" id="MF_01965">
    <property type="entry name" value="NADHX_dehydratase"/>
    <property type="match status" value="1"/>
</dbReference>
<keyword evidence="7 17" id="KW-0067">ATP-binding</keyword>
<evidence type="ECO:0000256" key="1">
    <source>
        <dbReference type="ARBA" id="ARBA00000013"/>
    </source>
</evidence>
<dbReference type="PANTHER" id="PTHR12592">
    <property type="entry name" value="ATP-DEPENDENT (S)-NAD(P)H-HYDRATE DEHYDRATASE FAMILY MEMBER"/>
    <property type="match status" value="1"/>
</dbReference>
<comment type="function">
    <text evidence="14 19">Bifunctional enzyme that catalyzes the epimerization of the S- and R-forms of NAD(P)HX and the dehydration of the S-form of NAD(P)HX at the expense of ADP, which is converted to AMP. This allows the repair of both epimers of NAD(P)HX, a damaged form of NAD(P)H that is a result of enzymatic or heat-dependent hydration.</text>
</comment>
<comment type="similarity">
    <text evidence="17">Belongs to the NnrD/CARKD family.</text>
</comment>
<dbReference type="Pfam" id="PF03853">
    <property type="entry name" value="YjeF_N"/>
    <property type="match status" value="1"/>
</dbReference>
<feature type="binding site" evidence="17">
    <location>
        <position position="259"/>
    </location>
    <ligand>
        <name>(6S)-NADPHX</name>
        <dbReference type="ChEBI" id="CHEBI:64076"/>
    </ligand>
</feature>
<feature type="binding site" evidence="17">
    <location>
        <begin position="396"/>
        <end position="400"/>
    </location>
    <ligand>
        <name>AMP</name>
        <dbReference type="ChEBI" id="CHEBI:456215"/>
    </ligand>
</feature>
<keyword evidence="12 17" id="KW-0456">Lyase</keyword>
<keyword evidence="10 17" id="KW-0520">NAD</keyword>
<evidence type="ECO:0000259" key="21">
    <source>
        <dbReference type="PROSITE" id="PS51385"/>
    </source>
</evidence>
<evidence type="ECO:0000256" key="19">
    <source>
        <dbReference type="PIRNR" id="PIRNR017184"/>
    </source>
</evidence>
<dbReference type="EC" id="4.2.1.136" evidence="19"/>
<feature type="binding site" evidence="18">
    <location>
        <begin position="64"/>
        <end position="68"/>
    </location>
    <ligand>
        <name>(6S)-NADPHX</name>
        <dbReference type="ChEBI" id="CHEBI:64076"/>
    </ligand>
</feature>